<dbReference type="CDD" id="cd00130">
    <property type="entry name" value="PAS"/>
    <property type="match status" value="2"/>
</dbReference>
<dbReference type="SMART" id="SM00086">
    <property type="entry name" value="PAC"/>
    <property type="match status" value="2"/>
</dbReference>
<feature type="domain" description="Histidine kinase" evidence="7">
    <location>
        <begin position="493"/>
        <end position="710"/>
    </location>
</feature>
<dbReference type="Gene3D" id="3.30.450.40">
    <property type="match status" value="1"/>
</dbReference>
<evidence type="ECO:0000313" key="11">
    <source>
        <dbReference type="Proteomes" id="UP000011910"/>
    </source>
</evidence>
<keyword evidence="5" id="KW-0418">Kinase</keyword>
<dbReference type="Gene3D" id="1.10.287.130">
    <property type="match status" value="1"/>
</dbReference>
<dbReference type="InterPro" id="IPR004358">
    <property type="entry name" value="Sig_transdc_His_kin-like_C"/>
</dbReference>
<dbReference type="SUPFAM" id="SSF47384">
    <property type="entry name" value="Homodimeric domain of signal transducing histidine kinase"/>
    <property type="match status" value="1"/>
</dbReference>
<dbReference type="PROSITE" id="PS50109">
    <property type="entry name" value="HIS_KIN"/>
    <property type="match status" value="1"/>
</dbReference>
<evidence type="ECO:0000256" key="6">
    <source>
        <dbReference type="SAM" id="Coils"/>
    </source>
</evidence>
<feature type="domain" description="PAS" evidence="8">
    <location>
        <begin position="218"/>
        <end position="271"/>
    </location>
</feature>
<dbReference type="NCBIfam" id="TIGR00229">
    <property type="entry name" value="sensory_box"/>
    <property type="match status" value="2"/>
</dbReference>
<feature type="domain" description="PAC" evidence="9">
    <location>
        <begin position="422"/>
        <end position="475"/>
    </location>
</feature>
<dbReference type="InterPro" id="IPR005467">
    <property type="entry name" value="His_kinase_dom"/>
</dbReference>
<evidence type="ECO:0000259" key="9">
    <source>
        <dbReference type="PROSITE" id="PS50113"/>
    </source>
</evidence>
<dbReference type="InterPro" id="IPR001610">
    <property type="entry name" value="PAC"/>
</dbReference>
<evidence type="ECO:0000256" key="4">
    <source>
        <dbReference type="ARBA" id="ARBA00022679"/>
    </source>
</evidence>
<feature type="coiled-coil region" evidence="6">
    <location>
        <begin position="194"/>
        <end position="225"/>
    </location>
</feature>
<dbReference type="InterPro" id="IPR035965">
    <property type="entry name" value="PAS-like_dom_sf"/>
</dbReference>
<dbReference type="Pfam" id="PF08447">
    <property type="entry name" value="PAS_3"/>
    <property type="match status" value="1"/>
</dbReference>
<dbReference type="Gene3D" id="3.30.450.20">
    <property type="entry name" value="PAS domain"/>
    <property type="match status" value="2"/>
</dbReference>
<dbReference type="CDD" id="cd00082">
    <property type="entry name" value="HisKA"/>
    <property type="match status" value="1"/>
</dbReference>
<feature type="domain" description="PAC" evidence="9">
    <location>
        <begin position="297"/>
        <end position="348"/>
    </location>
</feature>
<dbReference type="SMART" id="SM00388">
    <property type="entry name" value="HisKA"/>
    <property type="match status" value="1"/>
</dbReference>
<dbReference type="InterPro" id="IPR036890">
    <property type="entry name" value="HATPase_C_sf"/>
</dbReference>
<dbReference type="PRINTS" id="PR00344">
    <property type="entry name" value="BCTRLSENSOR"/>
</dbReference>
<dbReference type="Pfam" id="PF02518">
    <property type="entry name" value="HATPase_c"/>
    <property type="match status" value="1"/>
</dbReference>
<dbReference type="SUPFAM" id="SSF55785">
    <property type="entry name" value="PYP-like sensor domain (PAS domain)"/>
    <property type="match status" value="2"/>
</dbReference>
<evidence type="ECO:0000256" key="5">
    <source>
        <dbReference type="ARBA" id="ARBA00022777"/>
    </source>
</evidence>
<proteinExistence type="predicted"/>
<dbReference type="STRING" id="1279009.ADICEAN_02582"/>
<evidence type="ECO:0000256" key="2">
    <source>
        <dbReference type="ARBA" id="ARBA00012438"/>
    </source>
</evidence>
<dbReference type="SMART" id="SM00387">
    <property type="entry name" value="HATPase_c"/>
    <property type="match status" value="1"/>
</dbReference>
<keyword evidence="11" id="KW-1185">Reference proteome</keyword>
<evidence type="ECO:0000313" key="10">
    <source>
        <dbReference type="EMBL" id="EMR02273.1"/>
    </source>
</evidence>
<dbReference type="Pfam" id="PF01590">
    <property type="entry name" value="GAF"/>
    <property type="match status" value="1"/>
</dbReference>
<dbReference type="InterPro" id="IPR013655">
    <property type="entry name" value="PAS_fold_3"/>
</dbReference>
<dbReference type="SMART" id="SM00091">
    <property type="entry name" value="PAS"/>
    <property type="match status" value="2"/>
</dbReference>
<protein>
    <recommendedName>
        <fullName evidence="2">histidine kinase</fullName>
        <ecNumber evidence="2">2.7.13.3</ecNumber>
    </recommendedName>
</protein>
<dbReference type="eggNOG" id="COG3829">
    <property type="taxonomic scope" value="Bacteria"/>
</dbReference>
<accession>M7N0T4</accession>
<dbReference type="CDD" id="cd00075">
    <property type="entry name" value="HATPase"/>
    <property type="match status" value="1"/>
</dbReference>
<dbReference type="PROSITE" id="PS50113">
    <property type="entry name" value="PAC"/>
    <property type="match status" value="2"/>
</dbReference>
<dbReference type="SUPFAM" id="SSF55874">
    <property type="entry name" value="ATPase domain of HSP90 chaperone/DNA topoisomerase II/histidine kinase"/>
    <property type="match status" value="1"/>
</dbReference>
<comment type="catalytic activity">
    <reaction evidence="1">
        <text>ATP + protein L-histidine = ADP + protein N-phospho-L-histidine.</text>
        <dbReference type="EC" id="2.7.13.3"/>
    </reaction>
</comment>
<dbReference type="InterPro" id="IPR052162">
    <property type="entry name" value="Sensor_kinase/Photoreceptor"/>
</dbReference>
<dbReference type="InterPro" id="IPR036097">
    <property type="entry name" value="HisK_dim/P_sf"/>
</dbReference>
<dbReference type="PANTHER" id="PTHR43304">
    <property type="entry name" value="PHYTOCHROME-LIKE PROTEIN CPH1"/>
    <property type="match status" value="1"/>
</dbReference>
<organism evidence="10 11">
    <name type="scientific">Cesiribacter andamanensis AMV16</name>
    <dbReference type="NCBI Taxonomy" id="1279009"/>
    <lineage>
        <taxon>Bacteria</taxon>
        <taxon>Pseudomonadati</taxon>
        <taxon>Bacteroidota</taxon>
        <taxon>Cytophagia</taxon>
        <taxon>Cytophagales</taxon>
        <taxon>Cesiribacteraceae</taxon>
        <taxon>Cesiribacter</taxon>
    </lineage>
</organism>
<dbReference type="AlphaFoldDB" id="M7N0T4"/>
<dbReference type="PANTHER" id="PTHR43304:SF1">
    <property type="entry name" value="PAC DOMAIN-CONTAINING PROTEIN"/>
    <property type="match status" value="1"/>
</dbReference>
<gene>
    <name evidence="10" type="primary">cph1_11</name>
    <name evidence="10" type="ORF">ADICEAN_02582</name>
</gene>
<evidence type="ECO:0000256" key="1">
    <source>
        <dbReference type="ARBA" id="ARBA00000085"/>
    </source>
</evidence>
<name>M7N0T4_9BACT</name>
<dbReference type="PROSITE" id="PS50112">
    <property type="entry name" value="PAS"/>
    <property type="match status" value="2"/>
</dbReference>
<dbReference type="EMBL" id="AODQ01000065">
    <property type="protein sequence ID" value="EMR02273.1"/>
    <property type="molecule type" value="Genomic_DNA"/>
</dbReference>
<dbReference type="EC" id="2.7.13.3" evidence="2"/>
<dbReference type="InterPro" id="IPR029016">
    <property type="entry name" value="GAF-like_dom_sf"/>
</dbReference>
<dbReference type="Pfam" id="PF13426">
    <property type="entry name" value="PAS_9"/>
    <property type="match status" value="1"/>
</dbReference>
<dbReference type="InterPro" id="IPR003594">
    <property type="entry name" value="HATPase_dom"/>
</dbReference>
<dbReference type="SMART" id="SM00065">
    <property type="entry name" value="GAF"/>
    <property type="match status" value="1"/>
</dbReference>
<dbReference type="InterPro" id="IPR000700">
    <property type="entry name" value="PAS-assoc_C"/>
</dbReference>
<keyword evidence="4 10" id="KW-0808">Transferase</keyword>
<reference evidence="10 11" key="1">
    <citation type="journal article" date="2013" name="Genome Announc.">
        <title>Draft Genome Sequence of Cesiribacter andamanensis Strain AMV16T, Isolated from a Soil Sample from a Mud Volcano in the Andaman Islands, India.</title>
        <authorList>
            <person name="Shivaji S."/>
            <person name="Ara S."/>
            <person name="Begum Z."/>
            <person name="Srinivas T.N."/>
            <person name="Singh A."/>
            <person name="Kumar Pinnaka A."/>
        </authorList>
    </citation>
    <scope>NUCLEOTIDE SEQUENCE [LARGE SCALE GENOMIC DNA]</scope>
    <source>
        <strain evidence="10 11">AMV16</strain>
    </source>
</reference>
<dbReference type="PATRIC" id="fig|1279009.4.peg.2618"/>
<evidence type="ECO:0000259" key="7">
    <source>
        <dbReference type="PROSITE" id="PS50109"/>
    </source>
</evidence>
<dbReference type="Proteomes" id="UP000011910">
    <property type="component" value="Unassembled WGS sequence"/>
</dbReference>
<dbReference type="OrthoDB" id="9766459at2"/>
<sequence>MERLTRLHEPAPDGFATTRSLALPIRMEKLDQETLLIDPRIQQLSQLTVDIHQQSTLQEKLAIITRQVREIIGCHQSVTRMTANEAGGQEITEVSLSDKYARWREYAAPIDGSGIYSLICRFNKPMRLSQQELEQHPAWKGFGQHRGEHPPLRGWLAAPILGQGGSIGLIQLSDKYEGEFTAEDELILVQLAQIASISIENARLLERLQTALQEKEKAIKLTRTITDNATSALVMMDATGHCTYMNPAAEKMFGYSFEEIRQKPLHYQIHHHRPDGSHYPLEECPIDRALPENFDIRAHEDVFIRKDGTYFPVLCAASPIFEGGVPVSTVIEVRDVTEERRRQEEILEKIEWIRFLLDAMPQKVWTASANGSVDYMNKNWLSYTGIASEALLDWGWQQIIHPEDWELTRQKWQAAIDTGENFQIEHRFLRHDGEYRWHLSRGLAYKDSTTDTIILWVGTNTDIHDHKIALETVAKSNVELTRTNNDLDNFVYTASHDLKAPVMNIEGLLHALERVMKPKAGADKEVGMILDMIQQSIGRFKNTIGHLTEISKIQKNLEEDVTEVEFASLIREVLLSISKQVRDTRALIKVDTSGCEQLRFSQKDLHSIVFNLISNALKYHSPERKLEIEITTRQEGAYAVLSVKDNGLGFRQEQAEKVFSMFKRLHNHVEGSGVGLYIVKRIVDNAGGTIKVESEVDRGTHFQLYFKLATP</sequence>
<keyword evidence="3" id="KW-0597">Phosphoprotein</keyword>
<dbReference type="eggNOG" id="COG4251">
    <property type="taxonomic scope" value="Bacteria"/>
</dbReference>
<feature type="domain" description="PAS" evidence="8">
    <location>
        <begin position="349"/>
        <end position="419"/>
    </location>
</feature>
<dbReference type="eggNOG" id="COG2205">
    <property type="taxonomic scope" value="Bacteria"/>
</dbReference>
<dbReference type="GO" id="GO:0000155">
    <property type="term" value="F:phosphorelay sensor kinase activity"/>
    <property type="evidence" value="ECO:0007669"/>
    <property type="project" value="InterPro"/>
</dbReference>
<dbReference type="InterPro" id="IPR003661">
    <property type="entry name" value="HisK_dim/P_dom"/>
</dbReference>
<evidence type="ECO:0000256" key="3">
    <source>
        <dbReference type="ARBA" id="ARBA00022553"/>
    </source>
</evidence>
<keyword evidence="6" id="KW-0175">Coiled coil</keyword>
<dbReference type="InterPro" id="IPR003018">
    <property type="entry name" value="GAF"/>
</dbReference>
<dbReference type="InterPro" id="IPR000014">
    <property type="entry name" value="PAS"/>
</dbReference>
<dbReference type="SUPFAM" id="SSF55781">
    <property type="entry name" value="GAF domain-like"/>
    <property type="match status" value="1"/>
</dbReference>
<dbReference type="FunFam" id="3.30.450.20:FF:000099">
    <property type="entry name" value="Sensory box sensor histidine kinase"/>
    <property type="match status" value="1"/>
</dbReference>
<dbReference type="Gene3D" id="3.30.565.10">
    <property type="entry name" value="Histidine kinase-like ATPase, C-terminal domain"/>
    <property type="match status" value="1"/>
</dbReference>
<evidence type="ECO:0000259" key="8">
    <source>
        <dbReference type="PROSITE" id="PS50112"/>
    </source>
</evidence>
<comment type="caution">
    <text evidence="10">The sequence shown here is derived from an EMBL/GenBank/DDBJ whole genome shotgun (WGS) entry which is preliminary data.</text>
</comment>